<keyword evidence="7" id="KW-1185">Reference proteome</keyword>
<reference evidence="6 7" key="1">
    <citation type="submission" date="2018-05" db="EMBL/GenBank/DDBJ databases">
        <title>Rhodohalobacter halophilus gen. nov., sp. nov., a moderately halophilic member of the family Balneolaceae.</title>
        <authorList>
            <person name="Liu Z.-W."/>
        </authorList>
    </citation>
    <scope>NUCLEOTIDE SEQUENCE [LARGE SCALE GENOMIC DNA]</scope>
    <source>
        <strain evidence="6 7">8A47</strain>
    </source>
</reference>
<keyword evidence="3" id="KW-0378">Hydrolase</keyword>
<sequence length="281" mass="32086">MQIGDFAIEQLSEGFFELFEDGTFQKMDPGRIRHAADDPSLGRYSSALGIDPLLITNGETNIVVDPGLGWGLDYNSRYRDTSNVVTNLNIFGLRPEDIHHVILSHLHYDHAAGCTFVDQHIKTCAVFPYAKYHLHRLEWEHALTESEQGTNVKGAGYRLDELYRLAAEERFTFMENDIFELIPGITLMKTGGHTPGHLIVKIESSEKAGYYMGDLIPTEYHLNHYSMKMVDLDPLQSKKAKTILLRQALKEKAVMFFYHSLYKKSGQISLDKKKRYVLKDV</sequence>
<dbReference type="Gene3D" id="3.60.15.10">
    <property type="entry name" value="Ribonuclease Z/Hydroxyacylglutathione hydrolase-like"/>
    <property type="match status" value="1"/>
</dbReference>
<name>A0A316TP32_9BACT</name>
<dbReference type="GO" id="GO:0016787">
    <property type="term" value="F:hydrolase activity"/>
    <property type="evidence" value="ECO:0007669"/>
    <property type="project" value="UniProtKB-KW"/>
</dbReference>
<evidence type="ECO:0000256" key="4">
    <source>
        <dbReference type="ARBA" id="ARBA00022833"/>
    </source>
</evidence>
<protein>
    <recommendedName>
        <fullName evidence="5">Metallo-beta-lactamase domain-containing protein</fullName>
    </recommendedName>
</protein>
<proteinExistence type="inferred from homology"/>
<evidence type="ECO:0000256" key="2">
    <source>
        <dbReference type="ARBA" id="ARBA00022723"/>
    </source>
</evidence>
<dbReference type="OrthoDB" id="9802897at2"/>
<dbReference type="Proteomes" id="UP000245533">
    <property type="component" value="Unassembled WGS sequence"/>
</dbReference>
<feature type="domain" description="Metallo-beta-lactamase" evidence="5">
    <location>
        <begin position="49"/>
        <end position="259"/>
    </location>
</feature>
<evidence type="ECO:0000313" key="7">
    <source>
        <dbReference type="Proteomes" id="UP000245533"/>
    </source>
</evidence>
<dbReference type="GO" id="GO:0046872">
    <property type="term" value="F:metal ion binding"/>
    <property type="evidence" value="ECO:0007669"/>
    <property type="project" value="UniProtKB-KW"/>
</dbReference>
<evidence type="ECO:0000313" key="6">
    <source>
        <dbReference type="EMBL" id="PWN06373.1"/>
    </source>
</evidence>
<dbReference type="SMART" id="SM00849">
    <property type="entry name" value="Lactamase_B"/>
    <property type="match status" value="1"/>
</dbReference>
<dbReference type="AlphaFoldDB" id="A0A316TP32"/>
<evidence type="ECO:0000256" key="1">
    <source>
        <dbReference type="ARBA" id="ARBA00007749"/>
    </source>
</evidence>
<dbReference type="PANTHER" id="PTHR42978:SF6">
    <property type="entry name" value="QUORUM-QUENCHING LACTONASE YTNP-RELATED"/>
    <property type="match status" value="1"/>
</dbReference>
<dbReference type="SUPFAM" id="SSF56281">
    <property type="entry name" value="Metallo-hydrolase/oxidoreductase"/>
    <property type="match status" value="1"/>
</dbReference>
<dbReference type="Pfam" id="PF00753">
    <property type="entry name" value="Lactamase_B"/>
    <property type="match status" value="1"/>
</dbReference>
<dbReference type="InterPro" id="IPR001279">
    <property type="entry name" value="Metallo-B-lactamas"/>
</dbReference>
<dbReference type="PANTHER" id="PTHR42978">
    <property type="entry name" value="QUORUM-QUENCHING LACTONASE YTNP-RELATED-RELATED"/>
    <property type="match status" value="1"/>
</dbReference>
<gene>
    <name evidence="6" type="ORF">DDZ15_11165</name>
</gene>
<dbReference type="EMBL" id="QGGB01000007">
    <property type="protein sequence ID" value="PWN06373.1"/>
    <property type="molecule type" value="Genomic_DNA"/>
</dbReference>
<dbReference type="RefSeq" id="WP_109647166.1">
    <property type="nucleotide sequence ID" value="NZ_QGGB01000007.1"/>
</dbReference>
<evidence type="ECO:0000259" key="5">
    <source>
        <dbReference type="SMART" id="SM00849"/>
    </source>
</evidence>
<accession>A0A316TP32</accession>
<keyword evidence="2" id="KW-0479">Metal-binding</keyword>
<keyword evidence="4" id="KW-0862">Zinc</keyword>
<dbReference type="InterPro" id="IPR036866">
    <property type="entry name" value="RibonucZ/Hydroxyglut_hydro"/>
</dbReference>
<organism evidence="6 7">
    <name type="scientific">Rhodohalobacter mucosus</name>
    <dbReference type="NCBI Taxonomy" id="2079485"/>
    <lineage>
        <taxon>Bacteria</taxon>
        <taxon>Pseudomonadati</taxon>
        <taxon>Balneolota</taxon>
        <taxon>Balneolia</taxon>
        <taxon>Balneolales</taxon>
        <taxon>Balneolaceae</taxon>
        <taxon>Rhodohalobacter</taxon>
    </lineage>
</organism>
<comment type="similarity">
    <text evidence="1">Belongs to the metallo-beta-lactamase superfamily.</text>
</comment>
<comment type="caution">
    <text evidence="6">The sequence shown here is derived from an EMBL/GenBank/DDBJ whole genome shotgun (WGS) entry which is preliminary data.</text>
</comment>
<dbReference type="InterPro" id="IPR051013">
    <property type="entry name" value="MBL_superfamily_lactonases"/>
</dbReference>
<evidence type="ECO:0000256" key="3">
    <source>
        <dbReference type="ARBA" id="ARBA00022801"/>
    </source>
</evidence>